<keyword evidence="3" id="KW-1185">Reference proteome</keyword>
<feature type="region of interest" description="Disordered" evidence="1">
    <location>
        <begin position="1"/>
        <end position="33"/>
    </location>
</feature>
<evidence type="ECO:0000256" key="1">
    <source>
        <dbReference type="SAM" id="MobiDB-lite"/>
    </source>
</evidence>
<organism evidence="2 3">
    <name type="scientific">Arachis hypogaea</name>
    <name type="common">Peanut</name>
    <dbReference type="NCBI Taxonomy" id="3818"/>
    <lineage>
        <taxon>Eukaryota</taxon>
        <taxon>Viridiplantae</taxon>
        <taxon>Streptophyta</taxon>
        <taxon>Embryophyta</taxon>
        <taxon>Tracheophyta</taxon>
        <taxon>Spermatophyta</taxon>
        <taxon>Magnoliopsida</taxon>
        <taxon>eudicotyledons</taxon>
        <taxon>Gunneridae</taxon>
        <taxon>Pentapetalae</taxon>
        <taxon>rosids</taxon>
        <taxon>fabids</taxon>
        <taxon>Fabales</taxon>
        <taxon>Fabaceae</taxon>
        <taxon>Papilionoideae</taxon>
        <taxon>50 kb inversion clade</taxon>
        <taxon>dalbergioids sensu lato</taxon>
        <taxon>Dalbergieae</taxon>
        <taxon>Pterocarpus clade</taxon>
        <taxon>Arachis</taxon>
    </lineage>
</organism>
<evidence type="ECO:0000313" key="3">
    <source>
        <dbReference type="Proteomes" id="UP000289738"/>
    </source>
</evidence>
<dbReference type="EMBL" id="SDMP01000001">
    <property type="protein sequence ID" value="RYR77469.1"/>
    <property type="molecule type" value="Genomic_DNA"/>
</dbReference>
<evidence type="ECO:0000313" key="2">
    <source>
        <dbReference type="EMBL" id="RYR77469.1"/>
    </source>
</evidence>
<gene>
    <name evidence="2" type="ORF">Ahy_A01g001958</name>
</gene>
<accession>A0A445EPT3</accession>
<proteinExistence type="predicted"/>
<sequence>MAKRSDSSRGTVHTLAQYYSPDPSKPKRPIPEVGLHHLPDLIKRGRARHKLLPKEVGFDMSWQITLIQISTTPYSFTYITRTEAPRRKTSRRPPSFNIRGFHSSPIIRF</sequence>
<protein>
    <submittedName>
        <fullName evidence="2">Uncharacterized protein</fullName>
    </submittedName>
</protein>
<name>A0A445EPT3_ARAHY</name>
<dbReference type="AlphaFoldDB" id="A0A445EPT3"/>
<comment type="caution">
    <text evidence="2">The sequence shown here is derived from an EMBL/GenBank/DDBJ whole genome shotgun (WGS) entry which is preliminary data.</text>
</comment>
<dbReference type="Proteomes" id="UP000289738">
    <property type="component" value="Chromosome A01"/>
</dbReference>
<reference evidence="2 3" key="1">
    <citation type="submission" date="2019-01" db="EMBL/GenBank/DDBJ databases">
        <title>Sequencing of cultivated peanut Arachis hypogaea provides insights into genome evolution and oil improvement.</title>
        <authorList>
            <person name="Chen X."/>
        </authorList>
    </citation>
    <scope>NUCLEOTIDE SEQUENCE [LARGE SCALE GENOMIC DNA]</scope>
    <source>
        <strain evidence="3">cv. Fuhuasheng</strain>
        <tissue evidence="2">Leaves</tissue>
    </source>
</reference>